<gene>
    <name evidence="1" type="ORF">Ddye_030075</name>
</gene>
<dbReference type="Proteomes" id="UP001280121">
    <property type="component" value="Unassembled WGS sequence"/>
</dbReference>
<organism evidence="1 2">
    <name type="scientific">Dipteronia dyeriana</name>
    <dbReference type="NCBI Taxonomy" id="168575"/>
    <lineage>
        <taxon>Eukaryota</taxon>
        <taxon>Viridiplantae</taxon>
        <taxon>Streptophyta</taxon>
        <taxon>Embryophyta</taxon>
        <taxon>Tracheophyta</taxon>
        <taxon>Spermatophyta</taxon>
        <taxon>Magnoliopsida</taxon>
        <taxon>eudicotyledons</taxon>
        <taxon>Gunneridae</taxon>
        <taxon>Pentapetalae</taxon>
        <taxon>rosids</taxon>
        <taxon>malvids</taxon>
        <taxon>Sapindales</taxon>
        <taxon>Sapindaceae</taxon>
        <taxon>Hippocastanoideae</taxon>
        <taxon>Acereae</taxon>
        <taxon>Dipteronia</taxon>
    </lineage>
</organism>
<sequence length="74" mass="8421">MDRVVSAISKCTQELSKWYTRSRVRMRVDIVKLQREMSAASESIQPGSCGGNTEAGRKVSLRLRIRGLPMWVRP</sequence>
<accession>A0AAD9WMD7</accession>
<protein>
    <submittedName>
        <fullName evidence="1">Uncharacterized protein</fullName>
    </submittedName>
</protein>
<comment type="caution">
    <text evidence="1">The sequence shown here is derived from an EMBL/GenBank/DDBJ whole genome shotgun (WGS) entry which is preliminary data.</text>
</comment>
<reference evidence="1" key="1">
    <citation type="journal article" date="2023" name="Plant J.">
        <title>Genome sequences and population genomics provide insights into the demographic history, inbreeding, and mutation load of two 'living fossil' tree species of Dipteronia.</title>
        <authorList>
            <person name="Feng Y."/>
            <person name="Comes H.P."/>
            <person name="Chen J."/>
            <person name="Zhu S."/>
            <person name="Lu R."/>
            <person name="Zhang X."/>
            <person name="Li P."/>
            <person name="Qiu J."/>
            <person name="Olsen K.M."/>
            <person name="Qiu Y."/>
        </authorList>
    </citation>
    <scope>NUCLEOTIDE SEQUENCE</scope>
    <source>
        <strain evidence="1">KIB01</strain>
    </source>
</reference>
<evidence type="ECO:0000313" key="1">
    <source>
        <dbReference type="EMBL" id="KAK2635283.1"/>
    </source>
</evidence>
<evidence type="ECO:0000313" key="2">
    <source>
        <dbReference type="Proteomes" id="UP001280121"/>
    </source>
</evidence>
<keyword evidence="2" id="KW-1185">Reference proteome</keyword>
<dbReference type="EMBL" id="JANJYI010000009">
    <property type="protein sequence ID" value="KAK2635283.1"/>
    <property type="molecule type" value="Genomic_DNA"/>
</dbReference>
<proteinExistence type="predicted"/>
<dbReference type="AlphaFoldDB" id="A0AAD9WMD7"/>
<name>A0AAD9WMD7_9ROSI</name>